<accession>A0AAV4SZK3</accession>
<protein>
    <submittedName>
        <fullName evidence="2">Uncharacterized protein</fullName>
    </submittedName>
</protein>
<evidence type="ECO:0000313" key="2">
    <source>
        <dbReference type="EMBL" id="GIY37940.1"/>
    </source>
</evidence>
<name>A0AAV4SZK3_CAEEX</name>
<feature type="compositionally biased region" description="Polar residues" evidence="1">
    <location>
        <begin position="26"/>
        <end position="37"/>
    </location>
</feature>
<reference evidence="2 3" key="1">
    <citation type="submission" date="2021-06" db="EMBL/GenBank/DDBJ databases">
        <title>Caerostris extrusa draft genome.</title>
        <authorList>
            <person name="Kono N."/>
            <person name="Arakawa K."/>
        </authorList>
    </citation>
    <scope>NUCLEOTIDE SEQUENCE [LARGE SCALE GENOMIC DNA]</scope>
</reference>
<proteinExistence type="predicted"/>
<comment type="caution">
    <text evidence="2">The sequence shown here is derived from an EMBL/GenBank/DDBJ whole genome shotgun (WGS) entry which is preliminary data.</text>
</comment>
<dbReference type="EMBL" id="BPLR01010241">
    <property type="protein sequence ID" value="GIY37940.1"/>
    <property type="molecule type" value="Genomic_DNA"/>
</dbReference>
<dbReference type="Proteomes" id="UP001054945">
    <property type="component" value="Unassembled WGS sequence"/>
</dbReference>
<dbReference type="AlphaFoldDB" id="A0AAV4SZK3"/>
<keyword evidence="3" id="KW-1185">Reference proteome</keyword>
<organism evidence="2 3">
    <name type="scientific">Caerostris extrusa</name>
    <name type="common">Bark spider</name>
    <name type="synonym">Caerostris bankana</name>
    <dbReference type="NCBI Taxonomy" id="172846"/>
    <lineage>
        <taxon>Eukaryota</taxon>
        <taxon>Metazoa</taxon>
        <taxon>Ecdysozoa</taxon>
        <taxon>Arthropoda</taxon>
        <taxon>Chelicerata</taxon>
        <taxon>Arachnida</taxon>
        <taxon>Araneae</taxon>
        <taxon>Araneomorphae</taxon>
        <taxon>Entelegynae</taxon>
        <taxon>Araneoidea</taxon>
        <taxon>Araneidae</taxon>
        <taxon>Caerostris</taxon>
    </lineage>
</organism>
<sequence length="66" mass="7129">MEVLYGKTGDSVYYQYTDERRPEGQLASTPAFGTTGSREPLVGGGAGPRITFRGSRTSLHDEDTGM</sequence>
<feature type="region of interest" description="Disordered" evidence="1">
    <location>
        <begin position="18"/>
        <end position="66"/>
    </location>
</feature>
<evidence type="ECO:0000313" key="3">
    <source>
        <dbReference type="Proteomes" id="UP001054945"/>
    </source>
</evidence>
<gene>
    <name evidence="2" type="ORF">CEXT_480521</name>
</gene>
<evidence type="ECO:0000256" key="1">
    <source>
        <dbReference type="SAM" id="MobiDB-lite"/>
    </source>
</evidence>